<evidence type="ECO:0000313" key="2">
    <source>
        <dbReference type="Proteomes" id="UP001044222"/>
    </source>
</evidence>
<comment type="caution">
    <text evidence="1">The sequence shown here is derived from an EMBL/GenBank/DDBJ whole genome shotgun (WGS) entry which is preliminary data.</text>
</comment>
<protein>
    <submittedName>
        <fullName evidence="1">Uncharacterized protein</fullName>
    </submittedName>
</protein>
<dbReference type="EMBL" id="JAFIRN010000006">
    <property type="protein sequence ID" value="KAG5846341.1"/>
    <property type="molecule type" value="Genomic_DNA"/>
</dbReference>
<reference evidence="1" key="1">
    <citation type="submission" date="2021-01" db="EMBL/GenBank/DDBJ databases">
        <title>A chromosome-scale assembly of European eel, Anguilla anguilla.</title>
        <authorList>
            <person name="Henkel C."/>
            <person name="Jong-Raadsen S.A."/>
            <person name="Dufour S."/>
            <person name="Weltzien F.-A."/>
            <person name="Palstra A.P."/>
            <person name="Pelster B."/>
            <person name="Spaink H.P."/>
            <person name="Van Den Thillart G.E."/>
            <person name="Jansen H."/>
            <person name="Zahm M."/>
            <person name="Klopp C."/>
            <person name="Cedric C."/>
            <person name="Louis A."/>
            <person name="Berthelot C."/>
            <person name="Parey E."/>
            <person name="Roest Crollius H."/>
            <person name="Montfort J."/>
            <person name="Robinson-Rechavi M."/>
            <person name="Bucao C."/>
            <person name="Bouchez O."/>
            <person name="Gislard M."/>
            <person name="Lluch J."/>
            <person name="Milhes M."/>
            <person name="Lampietro C."/>
            <person name="Lopez Roques C."/>
            <person name="Donnadieu C."/>
            <person name="Braasch I."/>
            <person name="Desvignes T."/>
            <person name="Postlethwait J."/>
            <person name="Bobe J."/>
            <person name="Guiguen Y."/>
            <person name="Dirks R."/>
        </authorList>
    </citation>
    <scope>NUCLEOTIDE SEQUENCE</scope>
    <source>
        <strain evidence="1">Tag_6206</strain>
        <tissue evidence="1">Liver</tissue>
    </source>
</reference>
<evidence type="ECO:0000313" key="1">
    <source>
        <dbReference type="EMBL" id="KAG5846341.1"/>
    </source>
</evidence>
<organism evidence="1 2">
    <name type="scientific">Anguilla anguilla</name>
    <name type="common">European freshwater eel</name>
    <name type="synonym">Muraena anguilla</name>
    <dbReference type="NCBI Taxonomy" id="7936"/>
    <lineage>
        <taxon>Eukaryota</taxon>
        <taxon>Metazoa</taxon>
        <taxon>Chordata</taxon>
        <taxon>Craniata</taxon>
        <taxon>Vertebrata</taxon>
        <taxon>Euteleostomi</taxon>
        <taxon>Actinopterygii</taxon>
        <taxon>Neopterygii</taxon>
        <taxon>Teleostei</taxon>
        <taxon>Anguilliformes</taxon>
        <taxon>Anguillidae</taxon>
        <taxon>Anguilla</taxon>
    </lineage>
</organism>
<accession>A0A9D3RYR2</accession>
<keyword evidence="2" id="KW-1185">Reference proteome</keyword>
<dbReference type="AlphaFoldDB" id="A0A9D3RYR2"/>
<sequence>MCCGQRLLLLGGRYCGVGVHLGAAQASLGHGGADLHVRLGRAREAVVKKICHCSQRERGIPHRKTLNMHPSILPHFLLSLPSSPCQQAAMTDQQKQATGKIVQVPGAEAQLGGALGGDVLDGGQRHVRVRAGQPCRFRLLRPTLQVPRLQGVRPAAPTPHGAPPMNPFRVDVRMDGRMGVWGGGEGSELLFHPWRFRREMQAPGLHIPE</sequence>
<gene>
    <name evidence="1" type="ORF">ANANG_G00113910</name>
</gene>
<name>A0A9D3RYR2_ANGAN</name>
<dbReference type="Proteomes" id="UP001044222">
    <property type="component" value="Unassembled WGS sequence"/>
</dbReference>
<proteinExistence type="predicted"/>